<evidence type="ECO:0000313" key="1">
    <source>
        <dbReference type="EMBL" id="KAJ1189529.1"/>
    </source>
</evidence>
<dbReference type="EMBL" id="JANPWB010000005">
    <property type="protein sequence ID" value="KAJ1189529.1"/>
    <property type="molecule type" value="Genomic_DNA"/>
</dbReference>
<dbReference type="Proteomes" id="UP001066276">
    <property type="component" value="Chromosome 3_1"/>
</dbReference>
<proteinExistence type="predicted"/>
<evidence type="ECO:0000313" key="2">
    <source>
        <dbReference type="Proteomes" id="UP001066276"/>
    </source>
</evidence>
<dbReference type="AlphaFoldDB" id="A0AAV7UKK6"/>
<keyword evidence="2" id="KW-1185">Reference proteome</keyword>
<organism evidence="1 2">
    <name type="scientific">Pleurodeles waltl</name>
    <name type="common">Iberian ribbed newt</name>
    <dbReference type="NCBI Taxonomy" id="8319"/>
    <lineage>
        <taxon>Eukaryota</taxon>
        <taxon>Metazoa</taxon>
        <taxon>Chordata</taxon>
        <taxon>Craniata</taxon>
        <taxon>Vertebrata</taxon>
        <taxon>Euteleostomi</taxon>
        <taxon>Amphibia</taxon>
        <taxon>Batrachia</taxon>
        <taxon>Caudata</taxon>
        <taxon>Salamandroidea</taxon>
        <taxon>Salamandridae</taxon>
        <taxon>Pleurodelinae</taxon>
        <taxon>Pleurodeles</taxon>
    </lineage>
</organism>
<protein>
    <submittedName>
        <fullName evidence="1">Uncharacterized protein</fullName>
    </submittedName>
</protein>
<accession>A0AAV7UKK6</accession>
<comment type="caution">
    <text evidence="1">The sequence shown here is derived from an EMBL/GenBank/DDBJ whole genome shotgun (WGS) entry which is preliminary data.</text>
</comment>
<reference evidence="1" key="1">
    <citation type="journal article" date="2022" name="bioRxiv">
        <title>Sequencing and chromosome-scale assembly of the giantPleurodeles waltlgenome.</title>
        <authorList>
            <person name="Brown T."/>
            <person name="Elewa A."/>
            <person name="Iarovenko S."/>
            <person name="Subramanian E."/>
            <person name="Araus A.J."/>
            <person name="Petzold A."/>
            <person name="Susuki M."/>
            <person name="Suzuki K.-i.T."/>
            <person name="Hayashi T."/>
            <person name="Toyoda A."/>
            <person name="Oliveira C."/>
            <person name="Osipova E."/>
            <person name="Leigh N.D."/>
            <person name="Simon A."/>
            <person name="Yun M.H."/>
        </authorList>
    </citation>
    <scope>NUCLEOTIDE SEQUENCE</scope>
    <source>
        <strain evidence="1">20211129_DDA</strain>
        <tissue evidence="1">Liver</tissue>
    </source>
</reference>
<gene>
    <name evidence="1" type="ORF">NDU88_006274</name>
</gene>
<sequence length="154" mass="17308">MGTIKRCKIEENKAWQCKEFCICKMVNNFPFTVASFLEGLHKSVTSPWAPRFPEDLRFSLTHIKWLCMADERISERKGIFDHRSVSPASSALWGEAVNLAQQREPSCHVSLTAVTACTGPRARVRGYPSVAFRGHLLGCPFYRNLVLTDFGSVG</sequence>
<name>A0AAV7UKK6_PLEWA</name>